<keyword evidence="2" id="KW-1185">Reference proteome</keyword>
<proteinExistence type="predicted"/>
<reference evidence="1 2" key="1">
    <citation type="submission" date="2015-01" db="EMBL/GenBank/DDBJ databases">
        <title>Evolution of Trichinella species and genotypes.</title>
        <authorList>
            <person name="Korhonen P.K."/>
            <person name="Edoardo P."/>
            <person name="Giuseppe L.R."/>
            <person name="Gasser R.B."/>
        </authorList>
    </citation>
    <scope>NUCLEOTIDE SEQUENCE [LARGE SCALE GENOMIC DNA]</scope>
    <source>
        <strain evidence="1">ISS3</strain>
    </source>
</reference>
<sequence length="37" mass="4445">LERLHVANCQWSSDHKEALHFRYAKTLQQASFKVFVR</sequence>
<dbReference type="EMBL" id="JYDH01005020">
    <property type="protein sequence ID" value="KRY03583.1"/>
    <property type="molecule type" value="Genomic_DNA"/>
</dbReference>
<dbReference type="InParanoid" id="A0A0V0YTG1"/>
<protein>
    <submittedName>
        <fullName evidence="1">Uncharacterized protein</fullName>
    </submittedName>
</protein>
<gene>
    <name evidence="1" type="ORF">T01_14161</name>
</gene>
<organism evidence="1 2">
    <name type="scientific">Trichinella spiralis</name>
    <name type="common">Trichina worm</name>
    <dbReference type="NCBI Taxonomy" id="6334"/>
    <lineage>
        <taxon>Eukaryota</taxon>
        <taxon>Metazoa</taxon>
        <taxon>Ecdysozoa</taxon>
        <taxon>Nematoda</taxon>
        <taxon>Enoplea</taxon>
        <taxon>Dorylaimia</taxon>
        <taxon>Trichinellida</taxon>
        <taxon>Trichinellidae</taxon>
        <taxon>Trichinella</taxon>
    </lineage>
</organism>
<name>A0A0V0YTG1_TRISP</name>
<dbReference type="Proteomes" id="UP000054776">
    <property type="component" value="Unassembled WGS sequence"/>
</dbReference>
<accession>A0A0V0YTG1</accession>
<evidence type="ECO:0000313" key="2">
    <source>
        <dbReference type="Proteomes" id="UP000054776"/>
    </source>
</evidence>
<dbReference type="AlphaFoldDB" id="A0A0V0YTG1"/>
<feature type="non-terminal residue" evidence="1">
    <location>
        <position position="1"/>
    </location>
</feature>
<evidence type="ECO:0000313" key="1">
    <source>
        <dbReference type="EMBL" id="KRY03583.1"/>
    </source>
</evidence>
<comment type="caution">
    <text evidence="1">The sequence shown here is derived from an EMBL/GenBank/DDBJ whole genome shotgun (WGS) entry which is preliminary data.</text>
</comment>